<gene>
    <name evidence="3" type="ORF">BCAMP_10795</name>
</gene>
<dbReference type="InterPro" id="IPR023089">
    <property type="entry name" value="YozE_SAM-like"/>
</dbReference>
<dbReference type="Proteomes" id="UP000019243">
    <property type="component" value="Unassembled WGS sequence"/>
</dbReference>
<protein>
    <recommendedName>
        <fullName evidence="1">UPF0346 protein BCAMP_10795</fullName>
    </recommendedName>
</protein>
<dbReference type="SUPFAM" id="SSF140652">
    <property type="entry name" value="YozE-like"/>
    <property type="match status" value="1"/>
</dbReference>
<dbReference type="STRING" id="1265861.BCAMP_10795"/>
<dbReference type="OrthoDB" id="2242851at2"/>
<proteinExistence type="inferred from homology"/>
<evidence type="ECO:0000259" key="2">
    <source>
        <dbReference type="Pfam" id="PF06855"/>
    </source>
</evidence>
<evidence type="ECO:0000313" key="3">
    <source>
        <dbReference type="EMBL" id="EUJ36294.1"/>
    </source>
</evidence>
<dbReference type="InterPro" id="IPR010673">
    <property type="entry name" value="UPF0346"/>
</dbReference>
<dbReference type="AlphaFoldDB" id="W7CAC8"/>
<name>W7CAC8_9LIST</name>
<reference evidence="3 4" key="1">
    <citation type="submission" date="2012-12" db="EMBL/GenBank/DDBJ databases">
        <title>Novel taxa of Listeriaceae from agricultural environments in the United States.</title>
        <authorList>
            <person name="den Bakker H.C."/>
            <person name="Allred A."/>
            <person name="Warchocki S."/>
            <person name="Wright E.M."/>
            <person name="Burrell A."/>
            <person name="Nightingale K.K."/>
            <person name="Kephart D."/>
            <person name="Wiedmann M."/>
        </authorList>
    </citation>
    <scope>NUCLEOTIDE SEQUENCE [LARGE SCALE GENOMIC DNA]</scope>
    <source>
        <strain evidence="3 4">FSL F6-1037</strain>
    </source>
</reference>
<dbReference type="Gene3D" id="1.10.150.260">
    <property type="entry name" value="YozE SAM-like"/>
    <property type="match status" value="1"/>
</dbReference>
<accession>W7CAC8</accession>
<evidence type="ECO:0000256" key="1">
    <source>
        <dbReference type="HAMAP-Rule" id="MF_01538"/>
    </source>
</evidence>
<dbReference type="Pfam" id="PF06855">
    <property type="entry name" value="YozE_SAM_like"/>
    <property type="match status" value="1"/>
</dbReference>
<evidence type="ECO:0000313" key="4">
    <source>
        <dbReference type="Proteomes" id="UP000019243"/>
    </source>
</evidence>
<dbReference type="EMBL" id="AODH01000047">
    <property type="protein sequence ID" value="EUJ36294.1"/>
    <property type="molecule type" value="Genomic_DNA"/>
</dbReference>
<feature type="domain" description="YozE SAM-like" evidence="2">
    <location>
        <begin position="4"/>
        <end position="69"/>
    </location>
</feature>
<comment type="caution">
    <text evidence="3">The sequence shown here is derived from an EMBL/GenBank/DDBJ whole genome shotgun (WGS) entry which is preliminary data.</text>
</comment>
<dbReference type="HAMAP" id="MF_01538">
    <property type="entry name" value="UPF0346"/>
    <property type="match status" value="1"/>
</dbReference>
<dbReference type="InterPro" id="IPR036806">
    <property type="entry name" value="YozE_SAM-like_sf"/>
</dbReference>
<comment type="similarity">
    <text evidence="1">Belongs to the UPF0346 family.</text>
</comment>
<dbReference type="PIRSF" id="PIRSF037262">
    <property type="entry name" value="UCP037262"/>
    <property type="match status" value="1"/>
</dbReference>
<keyword evidence="4" id="KW-1185">Reference proteome</keyword>
<dbReference type="NCBIfam" id="NF010193">
    <property type="entry name" value="PRK13672.1"/>
    <property type="match status" value="1"/>
</dbReference>
<sequence>MARTFYHYLMTYRDPIKKDAATEFANAAFRDHAFPKQEKNYHNVSDYLETEVDYIESLSLFDEIWDQYILDEHKNK</sequence>
<organism evidence="3 4">
    <name type="scientific">Brochothrix campestris FSL F6-1037</name>
    <dbReference type="NCBI Taxonomy" id="1265861"/>
    <lineage>
        <taxon>Bacteria</taxon>
        <taxon>Bacillati</taxon>
        <taxon>Bacillota</taxon>
        <taxon>Bacilli</taxon>
        <taxon>Bacillales</taxon>
        <taxon>Listeriaceae</taxon>
        <taxon>Brochothrix</taxon>
    </lineage>
</organism>
<dbReference type="RefSeq" id="WP_035315355.1">
    <property type="nucleotide sequence ID" value="NZ_AODH01000047.1"/>
</dbReference>